<dbReference type="OrthoDB" id="2309723at2759"/>
<dbReference type="Pfam" id="PF14497">
    <property type="entry name" value="GST_C_3"/>
    <property type="match status" value="1"/>
</dbReference>
<dbReference type="SUPFAM" id="SSF52833">
    <property type="entry name" value="Thioredoxin-like"/>
    <property type="match status" value="1"/>
</dbReference>
<reference evidence="4 5" key="1">
    <citation type="journal article" date="2015" name="Genome Biol. Evol.">
        <title>Phylogenomic analyses indicate that early fungi evolved digesting cell walls of algal ancestors of land plants.</title>
        <authorList>
            <person name="Chang Y."/>
            <person name="Wang S."/>
            <person name="Sekimoto S."/>
            <person name="Aerts A.L."/>
            <person name="Choi C."/>
            <person name="Clum A."/>
            <person name="LaButti K.M."/>
            <person name="Lindquist E.A."/>
            <person name="Yee Ngan C."/>
            <person name="Ohm R.A."/>
            <person name="Salamov A.A."/>
            <person name="Grigoriev I.V."/>
            <person name="Spatafora J.W."/>
            <person name="Berbee M.L."/>
        </authorList>
    </citation>
    <scope>NUCLEOTIDE SEQUENCE [LARGE SCALE GENOMIC DNA]</scope>
    <source>
        <strain evidence="4 5">JEL478</strain>
    </source>
</reference>
<dbReference type="PANTHER" id="PTHR44051">
    <property type="entry name" value="GLUTATHIONE S-TRANSFERASE-RELATED"/>
    <property type="match status" value="1"/>
</dbReference>
<dbReference type="CDD" id="cd03046">
    <property type="entry name" value="GST_N_GTT1_like"/>
    <property type="match status" value="1"/>
</dbReference>
<protein>
    <submittedName>
        <fullName evidence="4">Thioredoxin-like protein</fullName>
    </submittedName>
</protein>
<dbReference type="Proteomes" id="UP000070544">
    <property type="component" value="Unassembled WGS sequence"/>
</dbReference>
<dbReference type="PROSITE" id="PS50405">
    <property type="entry name" value="GST_CTER"/>
    <property type="match status" value="1"/>
</dbReference>
<dbReference type="AlphaFoldDB" id="A0A139ALH4"/>
<dbReference type="SFLD" id="SFLDG00358">
    <property type="entry name" value="Main_(cytGST)"/>
    <property type="match status" value="1"/>
</dbReference>
<gene>
    <name evidence="4" type="ORF">M427DRAFT_54569</name>
</gene>
<dbReference type="PROSITE" id="PS50404">
    <property type="entry name" value="GST_NTER"/>
    <property type="match status" value="1"/>
</dbReference>
<evidence type="ECO:0000313" key="4">
    <source>
        <dbReference type="EMBL" id="KXS17642.1"/>
    </source>
</evidence>
<dbReference type="EMBL" id="KQ965746">
    <property type="protein sequence ID" value="KXS17642.1"/>
    <property type="molecule type" value="Genomic_DNA"/>
</dbReference>
<dbReference type="Gene3D" id="1.20.1050.10">
    <property type="match status" value="1"/>
</dbReference>
<evidence type="ECO:0000313" key="5">
    <source>
        <dbReference type="Proteomes" id="UP000070544"/>
    </source>
</evidence>
<evidence type="ECO:0000259" key="2">
    <source>
        <dbReference type="PROSITE" id="PS50404"/>
    </source>
</evidence>
<dbReference type="InterPro" id="IPR004045">
    <property type="entry name" value="Glutathione_S-Trfase_N"/>
</dbReference>
<dbReference type="InterPro" id="IPR040079">
    <property type="entry name" value="Glutathione_S-Trfase"/>
</dbReference>
<dbReference type="Gene3D" id="3.40.30.10">
    <property type="entry name" value="Glutaredoxin"/>
    <property type="match status" value="1"/>
</dbReference>
<dbReference type="InterPro" id="IPR036249">
    <property type="entry name" value="Thioredoxin-like_sf"/>
</dbReference>
<keyword evidence="5" id="KW-1185">Reference proteome</keyword>
<name>A0A139ALH4_GONPJ</name>
<comment type="similarity">
    <text evidence="1">Belongs to the GST superfamily.</text>
</comment>
<dbReference type="InterPro" id="IPR036282">
    <property type="entry name" value="Glutathione-S-Trfase_C_sf"/>
</dbReference>
<evidence type="ECO:0000259" key="3">
    <source>
        <dbReference type="PROSITE" id="PS50405"/>
    </source>
</evidence>
<dbReference type="InterPro" id="IPR010987">
    <property type="entry name" value="Glutathione-S-Trfase_C-like"/>
</dbReference>
<feature type="domain" description="GST C-terminal" evidence="3">
    <location>
        <begin position="63"/>
        <end position="211"/>
    </location>
</feature>
<evidence type="ECO:0000256" key="1">
    <source>
        <dbReference type="ARBA" id="ARBA00007409"/>
    </source>
</evidence>
<dbReference type="InterPro" id="IPR004046">
    <property type="entry name" value="GST_C"/>
</dbReference>
<proteinExistence type="inferred from homology"/>
<dbReference type="STRING" id="1344416.A0A139ALH4"/>
<dbReference type="SUPFAM" id="SSF47616">
    <property type="entry name" value="GST C-terminal domain-like"/>
    <property type="match status" value="1"/>
</dbReference>
<accession>A0A139ALH4</accession>
<feature type="domain" description="GST N-terminal" evidence="2">
    <location>
        <begin position="1"/>
        <end position="82"/>
    </location>
</feature>
<dbReference type="Pfam" id="PF02798">
    <property type="entry name" value="GST_N"/>
    <property type="match status" value="1"/>
</dbReference>
<dbReference type="SFLD" id="SFLDS00019">
    <property type="entry name" value="Glutathione_Transferase_(cytos"/>
    <property type="match status" value="1"/>
</dbReference>
<sequence length="211" mass="23894">MPKPVLYHALGSRSIRTLWLLHELGLQNEVEVVQLALGGESVKFKDKNPNAKFPTFVDSDGTSVWESAAITQYLAEKHGKFLPARGTTQYAKYLSYMYWTVVNFDSIAFPLYVQLAFTPEAKRDKALIASKIAELRSTYLPQLEGLLKEFKGPFLLGKELTGLDIQVGVPLQALNHPRVQLLKDFPVVLEYLNKLLERPGFRIAHRLKPKL</sequence>
<organism evidence="4 5">
    <name type="scientific">Gonapodya prolifera (strain JEL478)</name>
    <name type="common">Monoblepharis prolifera</name>
    <dbReference type="NCBI Taxonomy" id="1344416"/>
    <lineage>
        <taxon>Eukaryota</taxon>
        <taxon>Fungi</taxon>
        <taxon>Fungi incertae sedis</taxon>
        <taxon>Chytridiomycota</taxon>
        <taxon>Chytridiomycota incertae sedis</taxon>
        <taxon>Monoblepharidomycetes</taxon>
        <taxon>Monoblepharidales</taxon>
        <taxon>Gonapodyaceae</taxon>
        <taxon>Gonapodya</taxon>
    </lineage>
</organism>
<dbReference type="PANTHER" id="PTHR44051:SF8">
    <property type="entry name" value="GLUTATHIONE S-TRANSFERASE GSTA"/>
    <property type="match status" value="1"/>
</dbReference>